<evidence type="ECO:0000313" key="2">
    <source>
        <dbReference type="EMBL" id="MBD8006268.1"/>
    </source>
</evidence>
<dbReference type="InterPro" id="IPR010982">
    <property type="entry name" value="Lambda_DNA-bd_dom_sf"/>
</dbReference>
<dbReference type="Pfam" id="PF01381">
    <property type="entry name" value="HTH_3"/>
    <property type="match status" value="1"/>
</dbReference>
<proteinExistence type="predicted"/>
<dbReference type="PROSITE" id="PS50943">
    <property type="entry name" value="HTH_CROC1"/>
    <property type="match status" value="1"/>
</dbReference>
<organism evidence="2 3">
    <name type="scientific">Bacillus norwichensis</name>
    <dbReference type="NCBI Taxonomy" id="2762217"/>
    <lineage>
        <taxon>Bacteria</taxon>
        <taxon>Bacillati</taxon>
        <taxon>Bacillota</taxon>
        <taxon>Bacilli</taxon>
        <taxon>Bacillales</taxon>
        <taxon>Bacillaceae</taxon>
        <taxon>Bacillus</taxon>
    </lineage>
</organism>
<feature type="domain" description="HTH cro/C1-type" evidence="1">
    <location>
        <begin position="10"/>
        <end position="38"/>
    </location>
</feature>
<dbReference type="EMBL" id="JACSPV010000026">
    <property type="protein sequence ID" value="MBD8006268.1"/>
    <property type="molecule type" value="Genomic_DNA"/>
</dbReference>
<evidence type="ECO:0000259" key="1">
    <source>
        <dbReference type="PROSITE" id="PS50943"/>
    </source>
</evidence>
<gene>
    <name evidence="2" type="ORF">H9631_14400</name>
</gene>
<dbReference type="Proteomes" id="UP000648182">
    <property type="component" value="Unassembled WGS sequence"/>
</dbReference>
<dbReference type="Gene3D" id="1.10.260.40">
    <property type="entry name" value="lambda repressor-like DNA-binding domains"/>
    <property type="match status" value="1"/>
</dbReference>
<dbReference type="SUPFAM" id="SSF47413">
    <property type="entry name" value="lambda repressor-like DNA-binding domains"/>
    <property type="match status" value="1"/>
</dbReference>
<protein>
    <submittedName>
        <fullName evidence="2">Helix-turn-helix domain-containing protein</fullName>
    </submittedName>
</protein>
<comment type="caution">
    <text evidence="2">The sequence shown here is derived from an EMBL/GenBank/DDBJ whole genome shotgun (WGS) entry which is preliminary data.</text>
</comment>
<keyword evidence="3" id="KW-1185">Reference proteome</keyword>
<reference evidence="2 3" key="1">
    <citation type="submission" date="2020-08" db="EMBL/GenBank/DDBJ databases">
        <title>A Genomic Blueprint of the Chicken Gut Microbiome.</title>
        <authorList>
            <person name="Gilroy R."/>
            <person name="Ravi A."/>
            <person name="Getino M."/>
            <person name="Pursley I."/>
            <person name="Horton D.L."/>
            <person name="Alikhan N.-F."/>
            <person name="Baker D."/>
            <person name="Gharbi K."/>
            <person name="Hall N."/>
            <person name="Watson M."/>
            <person name="Adriaenssens E.M."/>
            <person name="Foster-Nyarko E."/>
            <person name="Jarju S."/>
            <person name="Secka A."/>
            <person name="Antonio M."/>
            <person name="Oren A."/>
            <person name="Chaudhuri R."/>
            <person name="La Ragione R.M."/>
            <person name="Hildebrand F."/>
            <person name="Pallen M.J."/>
        </authorList>
    </citation>
    <scope>NUCLEOTIDE SEQUENCE [LARGE SCALE GENOMIC DNA]</scope>
    <source>
        <strain evidence="2 3">Sa1BUA2</strain>
    </source>
</reference>
<accession>A0ABR8VND6</accession>
<name>A0ABR8VND6_9BACI</name>
<evidence type="ECO:0000313" key="3">
    <source>
        <dbReference type="Proteomes" id="UP000648182"/>
    </source>
</evidence>
<dbReference type="InterPro" id="IPR001387">
    <property type="entry name" value="Cro/C1-type_HTH"/>
</dbReference>
<dbReference type="CDD" id="cd00093">
    <property type="entry name" value="HTH_XRE"/>
    <property type="match status" value="1"/>
</dbReference>
<sequence length="57" mass="6805">MDLREKYLLLRRKKKITAKEIAKYIRCSASLISRYETGDCGMMPDKVKAYREYIDKN</sequence>